<dbReference type="AlphaFoldDB" id="A0A1Y1ZET9"/>
<comment type="caution">
    <text evidence="1">The sequence shown here is derived from an EMBL/GenBank/DDBJ whole genome shotgun (WGS) entry which is preliminary data.</text>
</comment>
<evidence type="ECO:0000313" key="2">
    <source>
        <dbReference type="Proteomes" id="UP000193144"/>
    </source>
</evidence>
<gene>
    <name evidence="1" type="ORF">BCR34DRAFT_569406</name>
</gene>
<accession>A0A1Y1ZET9</accession>
<sequence>MVYRVNWLWPLASWGSTAHLEGRVIATKVCVDAGRAPSWPLLCCRFSAPSLMLAPSWPCVASSASDACAVVLATDAVVSLPPC</sequence>
<protein>
    <submittedName>
        <fullName evidence="1">Uncharacterized protein</fullName>
    </submittedName>
</protein>
<name>A0A1Y1ZET9_9PLEO</name>
<dbReference type="Proteomes" id="UP000193144">
    <property type="component" value="Unassembled WGS sequence"/>
</dbReference>
<keyword evidence="2" id="KW-1185">Reference proteome</keyword>
<dbReference type="EMBL" id="MCFA01000095">
    <property type="protein sequence ID" value="ORY08790.1"/>
    <property type="molecule type" value="Genomic_DNA"/>
</dbReference>
<reference evidence="1 2" key="1">
    <citation type="submission" date="2016-07" db="EMBL/GenBank/DDBJ databases">
        <title>Pervasive Adenine N6-methylation of Active Genes in Fungi.</title>
        <authorList>
            <consortium name="DOE Joint Genome Institute"/>
            <person name="Mondo S.J."/>
            <person name="Dannebaum R.O."/>
            <person name="Kuo R.C."/>
            <person name="Labutti K."/>
            <person name="Haridas S."/>
            <person name="Kuo A."/>
            <person name="Salamov A."/>
            <person name="Ahrendt S.R."/>
            <person name="Lipzen A."/>
            <person name="Sullivan W."/>
            <person name="Andreopoulos W.B."/>
            <person name="Clum A."/>
            <person name="Lindquist E."/>
            <person name="Daum C."/>
            <person name="Ramamoorthy G.K."/>
            <person name="Gryganskyi A."/>
            <person name="Culley D."/>
            <person name="Magnuson J.K."/>
            <person name="James T.Y."/>
            <person name="O'Malley M.A."/>
            <person name="Stajich J.E."/>
            <person name="Spatafora J.W."/>
            <person name="Visel A."/>
            <person name="Grigoriev I.V."/>
        </authorList>
    </citation>
    <scope>NUCLEOTIDE SEQUENCE [LARGE SCALE GENOMIC DNA]</scope>
    <source>
        <strain evidence="1 2">CBS 115471</strain>
    </source>
</reference>
<organism evidence="1 2">
    <name type="scientific">Clohesyomyces aquaticus</name>
    <dbReference type="NCBI Taxonomy" id="1231657"/>
    <lineage>
        <taxon>Eukaryota</taxon>
        <taxon>Fungi</taxon>
        <taxon>Dikarya</taxon>
        <taxon>Ascomycota</taxon>
        <taxon>Pezizomycotina</taxon>
        <taxon>Dothideomycetes</taxon>
        <taxon>Pleosporomycetidae</taxon>
        <taxon>Pleosporales</taxon>
        <taxon>Lindgomycetaceae</taxon>
        <taxon>Clohesyomyces</taxon>
    </lineage>
</organism>
<proteinExistence type="predicted"/>
<evidence type="ECO:0000313" key="1">
    <source>
        <dbReference type="EMBL" id="ORY08790.1"/>
    </source>
</evidence>